<organism evidence="1 2">
    <name type="scientific">Sphingomonas faeni</name>
    <dbReference type="NCBI Taxonomy" id="185950"/>
    <lineage>
        <taxon>Bacteria</taxon>
        <taxon>Pseudomonadati</taxon>
        <taxon>Pseudomonadota</taxon>
        <taxon>Alphaproteobacteria</taxon>
        <taxon>Sphingomonadales</taxon>
        <taxon>Sphingomonadaceae</taxon>
        <taxon>Sphingomonas</taxon>
    </lineage>
</organism>
<dbReference type="OrthoDB" id="8194627at2"/>
<dbReference type="AlphaFoldDB" id="A0A2T5U1J5"/>
<comment type="caution">
    <text evidence="1">The sequence shown here is derived from an EMBL/GenBank/DDBJ whole genome shotgun (WGS) entry which is preliminary data.</text>
</comment>
<name>A0A2T5U1J5_9SPHN</name>
<dbReference type="Pfam" id="PF10098">
    <property type="entry name" value="DUF2336"/>
    <property type="match status" value="1"/>
</dbReference>
<dbReference type="Proteomes" id="UP000244013">
    <property type="component" value="Unassembled WGS sequence"/>
</dbReference>
<dbReference type="InterPro" id="IPR019285">
    <property type="entry name" value="DUF2336"/>
</dbReference>
<dbReference type="RefSeq" id="WP_107954857.1">
    <property type="nucleotide sequence ID" value="NZ_QAYE01000007.1"/>
</dbReference>
<dbReference type="GeneID" id="91006679"/>
<proteinExistence type="predicted"/>
<sequence length="365" mass="39011">MSVGPDPVRDVVSPYDPVARAEDARLRADARLTGTIADFFLDADARLDDRTRLMLAQVLGAIVGAIEWDIRRHAARLLAGSGATQAGEAMLKAGAGGVLDRLTRAGLLRDEELMDELIARVRHDLIAASLPVEVAEPDEASLLVRLAGVPDSVVASAASALLAAESRRRVANEQGSVGGSELPAELHHRLVWWVAAAVRDGLKSVTRESDRAITDAAQRSLAAHDEGERPDAVATRLAGALDARPNELPAVLVESIGDRRLSLFVAVLAHAIGIAFDQARAITLDPEGDRLWLALRAIDLDRPTIARIGLALSEADPRRDIEAFADALDAIVSVGVEDARASLAPLALNRDFRMALRALARTDRR</sequence>
<evidence type="ECO:0000313" key="2">
    <source>
        <dbReference type="Proteomes" id="UP000244013"/>
    </source>
</evidence>
<protein>
    <submittedName>
        <fullName evidence="1">Uncharacterized protein DUF2336</fullName>
    </submittedName>
</protein>
<reference evidence="1 2" key="1">
    <citation type="submission" date="2018-04" db="EMBL/GenBank/DDBJ databases">
        <title>Genomic Encyclopedia of Type Strains, Phase III (KMG-III): the genomes of soil and plant-associated and newly described type strains.</title>
        <authorList>
            <person name="Whitman W."/>
        </authorList>
    </citation>
    <scope>NUCLEOTIDE SEQUENCE [LARGE SCALE GENOMIC DNA]</scope>
    <source>
        <strain evidence="1 2">MA-olki</strain>
    </source>
</reference>
<accession>A0A2T5U1J5</accession>
<gene>
    <name evidence="1" type="ORF">C8J25_10743</name>
</gene>
<evidence type="ECO:0000313" key="1">
    <source>
        <dbReference type="EMBL" id="PTW45368.1"/>
    </source>
</evidence>
<dbReference type="EMBL" id="QAYE01000007">
    <property type="protein sequence ID" value="PTW45368.1"/>
    <property type="molecule type" value="Genomic_DNA"/>
</dbReference>